<sequence>MDHEFDQSYWERHWGAGGSAMSGRQLPVNPYLLAETAHLRTGTALDAGTGTGAEALWLAEQGWQVTGADISTTALEAAARRASDAGLAGQVEWIQADLSSWEPGRLWDLVVTSYAHPATGQLPFYRHIASWVAPGGTLLIVAHLRGHHTGGHGDQQVSPPGDDGHAENATATLAGVTELFAAPGWSIVACYENTRTVAPAASSAGPPVELNDLVVRLHRL</sequence>
<proteinExistence type="predicted"/>
<keyword evidence="4" id="KW-1185">Reference proteome</keyword>
<dbReference type="InterPro" id="IPR041698">
    <property type="entry name" value="Methyltransf_25"/>
</dbReference>
<dbReference type="RefSeq" id="WP_344110625.1">
    <property type="nucleotide sequence ID" value="NZ_BAAAOR010000002.1"/>
</dbReference>
<comment type="caution">
    <text evidence="3">The sequence shown here is derived from an EMBL/GenBank/DDBJ whole genome shotgun (WGS) entry which is preliminary data.</text>
</comment>
<evidence type="ECO:0000313" key="4">
    <source>
        <dbReference type="Proteomes" id="UP001500842"/>
    </source>
</evidence>
<evidence type="ECO:0000313" key="3">
    <source>
        <dbReference type="EMBL" id="GAA1501606.1"/>
    </source>
</evidence>
<keyword evidence="1" id="KW-0808">Transferase</keyword>
<evidence type="ECO:0000259" key="2">
    <source>
        <dbReference type="Pfam" id="PF13649"/>
    </source>
</evidence>
<accession>A0ABN1ZNW4</accession>
<dbReference type="Proteomes" id="UP001500842">
    <property type="component" value="Unassembled WGS sequence"/>
</dbReference>
<dbReference type="PANTHER" id="PTHR43861:SF5">
    <property type="entry name" value="BLL5978 PROTEIN"/>
    <property type="match status" value="1"/>
</dbReference>
<dbReference type="PANTHER" id="PTHR43861">
    <property type="entry name" value="TRANS-ACONITATE 2-METHYLTRANSFERASE-RELATED"/>
    <property type="match status" value="1"/>
</dbReference>
<gene>
    <name evidence="3" type="ORF">GCM10009788_00220</name>
</gene>
<dbReference type="InterPro" id="IPR029063">
    <property type="entry name" value="SAM-dependent_MTases_sf"/>
</dbReference>
<reference evidence="3 4" key="1">
    <citation type="journal article" date="2019" name="Int. J. Syst. Evol. Microbiol.">
        <title>The Global Catalogue of Microorganisms (GCM) 10K type strain sequencing project: providing services to taxonomists for standard genome sequencing and annotation.</title>
        <authorList>
            <consortium name="The Broad Institute Genomics Platform"/>
            <consortium name="The Broad Institute Genome Sequencing Center for Infectious Disease"/>
            <person name="Wu L."/>
            <person name="Ma J."/>
        </authorList>
    </citation>
    <scope>NUCLEOTIDE SEQUENCE [LARGE SCALE GENOMIC DNA]</scope>
    <source>
        <strain evidence="3 4">JCM 14942</strain>
    </source>
</reference>
<organism evidence="3 4">
    <name type="scientific">Nocardioides humi</name>
    <dbReference type="NCBI Taxonomy" id="449461"/>
    <lineage>
        <taxon>Bacteria</taxon>
        <taxon>Bacillati</taxon>
        <taxon>Actinomycetota</taxon>
        <taxon>Actinomycetes</taxon>
        <taxon>Propionibacteriales</taxon>
        <taxon>Nocardioidaceae</taxon>
        <taxon>Nocardioides</taxon>
    </lineage>
</organism>
<protein>
    <recommendedName>
        <fullName evidence="2">Methyltransferase domain-containing protein</fullName>
    </recommendedName>
</protein>
<feature type="domain" description="Methyltransferase" evidence="2">
    <location>
        <begin position="45"/>
        <end position="136"/>
    </location>
</feature>
<name>A0ABN1ZNW4_9ACTN</name>
<dbReference type="Gene3D" id="3.40.50.150">
    <property type="entry name" value="Vaccinia Virus protein VP39"/>
    <property type="match status" value="1"/>
</dbReference>
<dbReference type="SUPFAM" id="SSF53335">
    <property type="entry name" value="S-adenosyl-L-methionine-dependent methyltransferases"/>
    <property type="match status" value="1"/>
</dbReference>
<dbReference type="CDD" id="cd02440">
    <property type="entry name" value="AdoMet_MTases"/>
    <property type="match status" value="1"/>
</dbReference>
<evidence type="ECO:0000256" key="1">
    <source>
        <dbReference type="ARBA" id="ARBA00022679"/>
    </source>
</evidence>
<dbReference type="Pfam" id="PF13649">
    <property type="entry name" value="Methyltransf_25"/>
    <property type="match status" value="1"/>
</dbReference>
<dbReference type="EMBL" id="BAAAOR010000002">
    <property type="protein sequence ID" value="GAA1501606.1"/>
    <property type="molecule type" value="Genomic_DNA"/>
</dbReference>